<dbReference type="AlphaFoldDB" id="X1UKA6"/>
<dbReference type="Pfam" id="PF04402">
    <property type="entry name" value="SIMPL"/>
    <property type="match status" value="1"/>
</dbReference>
<dbReference type="EMBL" id="BARW01021856">
    <property type="protein sequence ID" value="GAI92794.1"/>
    <property type="molecule type" value="Genomic_DNA"/>
</dbReference>
<sequence>MENKSAVATFALILVLVILALTIIKIFNISYPVNITTSERSNELSVIGEGKVEAIPDQATVEVGITVKNAETAKAAQQEIAR</sequence>
<name>X1UKA6_9ZZZZ</name>
<feature type="non-terminal residue" evidence="2">
    <location>
        <position position="82"/>
    </location>
</feature>
<feature type="transmembrane region" description="Helical" evidence="1">
    <location>
        <begin position="6"/>
        <end position="27"/>
    </location>
</feature>
<reference evidence="2" key="1">
    <citation type="journal article" date="2014" name="Front. Microbiol.">
        <title>High frequency of phylogenetically diverse reductive dehalogenase-homologous genes in deep subseafloor sedimentary metagenomes.</title>
        <authorList>
            <person name="Kawai M."/>
            <person name="Futagami T."/>
            <person name="Toyoda A."/>
            <person name="Takaki Y."/>
            <person name="Nishi S."/>
            <person name="Hori S."/>
            <person name="Arai W."/>
            <person name="Tsubouchi T."/>
            <person name="Morono Y."/>
            <person name="Uchiyama I."/>
            <person name="Ito T."/>
            <person name="Fujiyama A."/>
            <person name="Inagaki F."/>
            <person name="Takami H."/>
        </authorList>
    </citation>
    <scope>NUCLEOTIDE SEQUENCE</scope>
    <source>
        <strain evidence="2">Expedition CK06-06</strain>
    </source>
</reference>
<keyword evidence="1" id="KW-1133">Transmembrane helix</keyword>
<accession>X1UKA6</accession>
<evidence type="ECO:0000313" key="2">
    <source>
        <dbReference type="EMBL" id="GAI92794.1"/>
    </source>
</evidence>
<proteinExistence type="predicted"/>
<gene>
    <name evidence="2" type="ORF">S12H4_36637</name>
</gene>
<keyword evidence="1" id="KW-0472">Membrane</keyword>
<comment type="caution">
    <text evidence="2">The sequence shown here is derived from an EMBL/GenBank/DDBJ whole genome shotgun (WGS) entry which is preliminary data.</text>
</comment>
<keyword evidence="1" id="KW-0812">Transmembrane</keyword>
<dbReference type="InterPro" id="IPR007497">
    <property type="entry name" value="SIMPL/DUF541"/>
</dbReference>
<protein>
    <submittedName>
        <fullName evidence="2">Uncharacterized protein</fullName>
    </submittedName>
</protein>
<evidence type="ECO:0000256" key="1">
    <source>
        <dbReference type="SAM" id="Phobius"/>
    </source>
</evidence>
<organism evidence="2">
    <name type="scientific">marine sediment metagenome</name>
    <dbReference type="NCBI Taxonomy" id="412755"/>
    <lineage>
        <taxon>unclassified sequences</taxon>
        <taxon>metagenomes</taxon>
        <taxon>ecological metagenomes</taxon>
    </lineage>
</organism>